<feature type="domain" description="Formyl transferase N-terminal" evidence="5">
    <location>
        <begin position="56"/>
        <end position="174"/>
    </location>
</feature>
<comment type="caution">
    <text evidence="6">The sequence shown here is derived from an EMBL/GenBank/DDBJ whole genome shotgun (WGS) entry which is preliminary data.</text>
</comment>
<dbReference type="SUPFAM" id="SSF53328">
    <property type="entry name" value="Formyltransferase"/>
    <property type="match status" value="1"/>
</dbReference>
<dbReference type="Proteomes" id="UP000281431">
    <property type="component" value="Unassembled WGS sequence"/>
</dbReference>
<dbReference type="PANTHER" id="PTHR43369:SF2">
    <property type="entry name" value="PHOSPHORIBOSYLGLYCINAMIDE FORMYLTRANSFERASE"/>
    <property type="match status" value="1"/>
</dbReference>
<keyword evidence="7" id="KW-1185">Reference proteome</keyword>
<evidence type="ECO:0000256" key="1">
    <source>
        <dbReference type="ARBA" id="ARBA00005054"/>
    </source>
</evidence>
<dbReference type="InterPro" id="IPR002376">
    <property type="entry name" value="Formyl_transf_N"/>
</dbReference>
<dbReference type="GO" id="GO:0005829">
    <property type="term" value="C:cytosol"/>
    <property type="evidence" value="ECO:0007669"/>
    <property type="project" value="TreeGrafter"/>
</dbReference>
<accession>A0A3N6MNV0</accession>
<name>A0A3N6MNV0_NATCH</name>
<reference evidence="6 7" key="1">
    <citation type="submission" date="2018-10" db="EMBL/GenBank/DDBJ databases">
        <title>Natrarchaeobius chitinivorans gen. nov., sp. nov., and Natrarchaeobius haloalkaliphilus sp. nov., alkaliphilic, chitin-utilizing haloarchaea from hypersaline alkaline lakes.</title>
        <authorList>
            <person name="Sorokin D.Y."/>
            <person name="Elcheninov A.G."/>
            <person name="Kostrikina N.A."/>
            <person name="Bale N.J."/>
            <person name="Sinninghe Damste J.S."/>
            <person name="Khijniak T.V."/>
            <person name="Kublanov I.V."/>
            <person name="Toshchakov S.V."/>
        </authorList>
    </citation>
    <scope>NUCLEOTIDE SEQUENCE [LARGE SCALE GENOMIC DNA]</scope>
    <source>
        <strain evidence="6 7">AArcht7</strain>
    </source>
</reference>
<dbReference type="PANTHER" id="PTHR43369">
    <property type="entry name" value="PHOSPHORIBOSYLGLYCINAMIDE FORMYLTRANSFERASE"/>
    <property type="match status" value="1"/>
</dbReference>
<evidence type="ECO:0000256" key="4">
    <source>
        <dbReference type="ARBA" id="ARBA00022755"/>
    </source>
</evidence>
<dbReference type="EMBL" id="REFZ01000027">
    <property type="protein sequence ID" value="RQG96176.1"/>
    <property type="molecule type" value="Genomic_DNA"/>
</dbReference>
<keyword evidence="3" id="KW-0808">Transferase</keyword>
<evidence type="ECO:0000259" key="5">
    <source>
        <dbReference type="Pfam" id="PF00551"/>
    </source>
</evidence>
<gene>
    <name evidence="6" type="ORF">EA472_20840</name>
</gene>
<dbReference type="OrthoDB" id="241025at2157"/>
<sequence length="233" mass="26084">MTSVPSRDILVLLSSNGLKSRIVLEHLLEDSWFVDQFDLGAVVDRTDGEVPKILSEANVPHEVASAPKTPVEEMLDVFPNGPEYIVSVGWSHYVPPDAIELALIESLNCHGSYLPEYRGPNAYRATWANGRETGGASVHVMTDEFDDGRIIRRERFNIGPFDTPREIGYRASELTAGLVRESILLIESGYEGIENEGGSYYERISWPKTIVHGCINNLARLSGVDWRWEIDPR</sequence>
<organism evidence="6 7">
    <name type="scientific">Natrarchaeobius chitinivorans</name>
    <dbReference type="NCBI Taxonomy" id="1679083"/>
    <lineage>
        <taxon>Archaea</taxon>
        <taxon>Methanobacteriati</taxon>
        <taxon>Methanobacteriota</taxon>
        <taxon>Stenosarchaea group</taxon>
        <taxon>Halobacteria</taxon>
        <taxon>Halobacteriales</taxon>
        <taxon>Natrialbaceae</taxon>
        <taxon>Natrarchaeobius</taxon>
    </lineage>
</organism>
<comment type="pathway">
    <text evidence="1">Purine metabolism; IMP biosynthesis via de novo pathway; N(2)-formyl-N(1)-(5-phospho-D-ribosyl)glycinamide from N(1)-(5-phospho-D-ribosyl)glycinamide (10-formyl THF route): step 1/1.</text>
</comment>
<dbReference type="GO" id="GO:0006189">
    <property type="term" value="P:'de novo' IMP biosynthetic process"/>
    <property type="evidence" value="ECO:0007669"/>
    <property type="project" value="TreeGrafter"/>
</dbReference>
<dbReference type="EC" id="2.1.2.2" evidence="2"/>
<dbReference type="GO" id="GO:0004644">
    <property type="term" value="F:phosphoribosylglycinamide formyltransferase activity"/>
    <property type="evidence" value="ECO:0007669"/>
    <property type="project" value="UniProtKB-EC"/>
</dbReference>
<dbReference type="Gene3D" id="3.40.50.12230">
    <property type="match status" value="1"/>
</dbReference>
<evidence type="ECO:0000256" key="2">
    <source>
        <dbReference type="ARBA" id="ARBA00012254"/>
    </source>
</evidence>
<proteinExistence type="predicted"/>
<keyword evidence="4" id="KW-0658">Purine biosynthesis</keyword>
<protein>
    <recommendedName>
        <fullName evidence="2">phosphoribosylglycinamide formyltransferase 1</fullName>
        <ecNumber evidence="2">2.1.2.2</ecNumber>
    </recommendedName>
</protein>
<evidence type="ECO:0000313" key="7">
    <source>
        <dbReference type="Proteomes" id="UP000281431"/>
    </source>
</evidence>
<dbReference type="AlphaFoldDB" id="A0A3N6MNV0"/>
<dbReference type="Pfam" id="PF00551">
    <property type="entry name" value="Formyl_trans_N"/>
    <property type="match status" value="1"/>
</dbReference>
<evidence type="ECO:0000256" key="3">
    <source>
        <dbReference type="ARBA" id="ARBA00022679"/>
    </source>
</evidence>
<dbReference type="InterPro" id="IPR036477">
    <property type="entry name" value="Formyl_transf_N_sf"/>
</dbReference>
<evidence type="ECO:0000313" key="6">
    <source>
        <dbReference type="EMBL" id="RQG96176.1"/>
    </source>
</evidence>